<dbReference type="AlphaFoldDB" id="A0A974BM00"/>
<keyword evidence="3" id="KW-0804">Transcription</keyword>
<dbReference type="Proteomes" id="UP000611629">
    <property type="component" value="Unassembled WGS sequence"/>
</dbReference>
<sequence>MRKPQYNIQCNIAQTLNIIGDKWSLLILHQLLIGRETYKEILDGLEGIPTNLLSDRLKMLEHDELIYKELYQDHPPRYKYSLTEKGMDLVDVFNSLVLWGEKHLNKCHKKLVHNKCHHTVELKYHCPECNMYIDSDELEVIEPNE</sequence>
<dbReference type="CDD" id="cd00090">
    <property type="entry name" value="HTH_ARSR"/>
    <property type="match status" value="1"/>
</dbReference>
<gene>
    <name evidence="5" type="ORF">HZF24_14890</name>
</gene>
<keyword evidence="2" id="KW-0238">DNA-binding</keyword>
<evidence type="ECO:0000256" key="2">
    <source>
        <dbReference type="ARBA" id="ARBA00023125"/>
    </source>
</evidence>
<dbReference type="InterPro" id="IPR002577">
    <property type="entry name" value="HTH_HxlR"/>
</dbReference>
<name>A0A974BM00_SEDHY</name>
<evidence type="ECO:0000256" key="3">
    <source>
        <dbReference type="ARBA" id="ARBA00023163"/>
    </source>
</evidence>
<dbReference type="SUPFAM" id="SSF46785">
    <property type="entry name" value="Winged helix' DNA-binding domain"/>
    <property type="match status" value="1"/>
</dbReference>
<keyword evidence="1" id="KW-0805">Transcription regulation</keyword>
<dbReference type="InterPro" id="IPR011991">
    <property type="entry name" value="ArsR-like_HTH"/>
</dbReference>
<keyword evidence="6" id="KW-1185">Reference proteome</keyword>
<dbReference type="Gene3D" id="1.10.10.10">
    <property type="entry name" value="Winged helix-like DNA-binding domain superfamily/Winged helix DNA-binding domain"/>
    <property type="match status" value="1"/>
</dbReference>
<dbReference type="PROSITE" id="PS51118">
    <property type="entry name" value="HTH_HXLR"/>
    <property type="match status" value="1"/>
</dbReference>
<dbReference type="InterPro" id="IPR036388">
    <property type="entry name" value="WH-like_DNA-bd_sf"/>
</dbReference>
<dbReference type="GO" id="GO:0003677">
    <property type="term" value="F:DNA binding"/>
    <property type="evidence" value="ECO:0007669"/>
    <property type="project" value="UniProtKB-KW"/>
</dbReference>
<accession>A0A974BM00</accession>
<comment type="caution">
    <text evidence="5">The sequence shown here is derived from an EMBL/GenBank/DDBJ whole genome shotgun (WGS) entry which is preliminary data.</text>
</comment>
<dbReference type="RefSeq" id="WP_179239137.1">
    <property type="nucleotide sequence ID" value="NZ_JACBNQ010000021.1"/>
</dbReference>
<evidence type="ECO:0000313" key="5">
    <source>
        <dbReference type="EMBL" id="NYB75433.1"/>
    </source>
</evidence>
<feature type="domain" description="HTH hxlR-type" evidence="4">
    <location>
        <begin position="10"/>
        <end position="108"/>
    </location>
</feature>
<dbReference type="InterPro" id="IPR036390">
    <property type="entry name" value="WH_DNA-bd_sf"/>
</dbReference>
<dbReference type="PANTHER" id="PTHR33204">
    <property type="entry name" value="TRANSCRIPTIONAL REGULATOR, MARR FAMILY"/>
    <property type="match status" value="1"/>
</dbReference>
<proteinExistence type="predicted"/>
<organism evidence="5 6">
    <name type="scientific">Sedimentibacter hydroxybenzoicus DSM 7310</name>
    <dbReference type="NCBI Taxonomy" id="1123245"/>
    <lineage>
        <taxon>Bacteria</taxon>
        <taxon>Bacillati</taxon>
        <taxon>Bacillota</taxon>
        <taxon>Tissierellia</taxon>
        <taxon>Sedimentibacter</taxon>
    </lineage>
</organism>
<evidence type="ECO:0000259" key="4">
    <source>
        <dbReference type="PROSITE" id="PS51118"/>
    </source>
</evidence>
<reference evidence="5" key="1">
    <citation type="submission" date="2020-07" db="EMBL/GenBank/DDBJ databases">
        <title>Genomic analysis of a strain of Sedimentibacter Hydroxybenzoicus DSM7310.</title>
        <authorList>
            <person name="Ma S."/>
        </authorList>
    </citation>
    <scope>NUCLEOTIDE SEQUENCE</scope>
    <source>
        <strain evidence="5">DSM 7310</strain>
    </source>
</reference>
<dbReference type="PANTHER" id="PTHR33204:SF18">
    <property type="entry name" value="TRANSCRIPTIONAL REGULATORY PROTEIN"/>
    <property type="match status" value="1"/>
</dbReference>
<dbReference type="EMBL" id="JACBNQ010000021">
    <property type="protein sequence ID" value="NYB75433.1"/>
    <property type="molecule type" value="Genomic_DNA"/>
</dbReference>
<evidence type="ECO:0000313" key="6">
    <source>
        <dbReference type="Proteomes" id="UP000611629"/>
    </source>
</evidence>
<dbReference type="Pfam" id="PF01638">
    <property type="entry name" value="HxlR"/>
    <property type="match status" value="1"/>
</dbReference>
<protein>
    <submittedName>
        <fullName evidence="5">Helix-turn-helix transcriptional regulator</fullName>
    </submittedName>
</protein>
<evidence type="ECO:0000256" key="1">
    <source>
        <dbReference type="ARBA" id="ARBA00023015"/>
    </source>
</evidence>